<gene>
    <name evidence="2" type="ORF">SAMN04488018_105170</name>
</gene>
<keyword evidence="1" id="KW-1133">Transmembrane helix</keyword>
<keyword evidence="1" id="KW-0472">Membrane</keyword>
<evidence type="ECO:0000313" key="2">
    <source>
        <dbReference type="EMBL" id="SEI84031.1"/>
    </source>
</evidence>
<protein>
    <recommendedName>
        <fullName evidence="4">DUF4350 domain-containing protein</fullName>
    </recommendedName>
</protein>
<evidence type="ECO:0000313" key="3">
    <source>
        <dbReference type="Proteomes" id="UP000183077"/>
    </source>
</evidence>
<proteinExistence type="predicted"/>
<organism evidence="2 3">
    <name type="scientific">Myroides marinus</name>
    <dbReference type="NCBI Taxonomy" id="703342"/>
    <lineage>
        <taxon>Bacteria</taxon>
        <taxon>Pseudomonadati</taxon>
        <taxon>Bacteroidota</taxon>
        <taxon>Flavobacteriia</taxon>
        <taxon>Flavobacteriales</taxon>
        <taxon>Flavobacteriaceae</taxon>
        <taxon>Myroides</taxon>
    </lineage>
</organism>
<sequence>MNNTSKKMLFLFLVIVGFVYFIESNKVDPINWRVTLDNTSKSPYGTYILDKEIDYMFPKDSVVRITEHLYDFFDNSNYDSIHTNSLFSLKDYGYLDSFSRVKLNEYILKGNTALIIQDNIDGLIAGIETSSLYYEVDYNNAESEQLFVTLANQSISTYSYKIKGLNPYFFDIPDSLRSKIEVLGYLKYNGVKYPNLIRQRQEKGQLILGLQPIAFTNYNLLESNNHLYAQGILSYLPQQKTYYTVNKLPTDTEYHSESILRFVFKNPALKWAWYFFLGTIVVFILFTAKRKQRIIPIIKPLSNTTVEFTKTVSNLYIQNKDYHDLMNKQIIYTLEKIRREYWIDTTKLDEHFINNLHAKTKKNKEDIVKFIRFIEQFRASENYASETLLIELNKLIENIID</sequence>
<dbReference type="RefSeq" id="WP_074745538.1">
    <property type="nucleotide sequence ID" value="NZ_FNYS01000005.1"/>
</dbReference>
<evidence type="ECO:0008006" key="4">
    <source>
        <dbReference type="Google" id="ProtNLM"/>
    </source>
</evidence>
<dbReference type="AlphaFoldDB" id="A0A1H6TVJ0"/>
<evidence type="ECO:0000256" key="1">
    <source>
        <dbReference type="SAM" id="Phobius"/>
    </source>
</evidence>
<dbReference type="GeneID" id="82256772"/>
<name>A0A1H6TVJ0_9FLAO</name>
<keyword evidence="1" id="KW-0812">Transmembrane</keyword>
<accession>A0A1H6TVJ0</accession>
<reference evidence="2 3" key="1">
    <citation type="submission" date="2016-10" db="EMBL/GenBank/DDBJ databases">
        <authorList>
            <person name="de Groot N.N."/>
        </authorList>
    </citation>
    <scope>NUCLEOTIDE SEQUENCE [LARGE SCALE GENOMIC DNA]</scope>
    <source>
        <strain evidence="2 3">DSM 23048</strain>
    </source>
</reference>
<dbReference type="EMBL" id="FNYS01000005">
    <property type="protein sequence ID" value="SEI84031.1"/>
    <property type="molecule type" value="Genomic_DNA"/>
</dbReference>
<dbReference type="Proteomes" id="UP000183077">
    <property type="component" value="Unassembled WGS sequence"/>
</dbReference>
<feature type="transmembrane region" description="Helical" evidence="1">
    <location>
        <begin position="271"/>
        <end position="288"/>
    </location>
</feature>